<dbReference type="KEGG" id="afo:Afer_1193"/>
<dbReference type="Proteomes" id="UP000000771">
    <property type="component" value="Chromosome"/>
</dbReference>
<dbReference type="GO" id="GO:0008410">
    <property type="term" value="F:CoA-transferase activity"/>
    <property type="evidence" value="ECO:0007669"/>
    <property type="project" value="TreeGrafter"/>
</dbReference>
<dbReference type="STRING" id="525909.Afer_1193"/>
<organism evidence="2 3">
    <name type="scientific">Acidimicrobium ferrooxidans (strain DSM 10331 / JCM 15462 / NBRC 103882 / ICP)</name>
    <dbReference type="NCBI Taxonomy" id="525909"/>
    <lineage>
        <taxon>Bacteria</taxon>
        <taxon>Bacillati</taxon>
        <taxon>Actinomycetota</taxon>
        <taxon>Acidimicrobiia</taxon>
        <taxon>Acidimicrobiales</taxon>
        <taxon>Acidimicrobiaceae</taxon>
        <taxon>Acidimicrobium</taxon>
    </lineage>
</organism>
<dbReference type="Gene3D" id="3.30.1540.10">
    <property type="entry name" value="formyl-coa transferase, domain 3"/>
    <property type="match status" value="1"/>
</dbReference>
<reference evidence="2 3" key="1">
    <citation type="journal article" date="2009" name="Stand. Genomic Sci.">
        <title>Complete genome sequence of Acidimicrobium ferrooxidans type strain (ICP).</title>
        <authorList>
            <person name="Clum A."/>
            <person name="Nolan M."/>
            <person name="Lang E."/>
            <person name="Glavina Del Rio T."/>
            <person name="Tice H."/>
            <person name="Copeland A."/>
            <person name="Cheng J.F."/>
            <person name="Lucas S."/>
            <person name="Chen F."/>
            <person name="Bruce D."/>
            <person name="Goodwin L."/>
            <person name="Pitluck S."/>
            <person name="Ivanova N."/>
            <person name="Mavrommatis K."/>
            <person name="Mikhailova N."/>
            <person name="Pati A."/>
            <person name="Chen A."/>
            <person name="Palaniappan K."/>
            <person name="Goker M."/>
            <person name="Spring S."/>
            <person name="Land M."/>
            <person name="Hauser L."/>
            <person name="Chang Y.J."/>
            <person name="Jeffries C.C."/>
            <person name="Chain P."/>
            <person name="Bristow J."/>
            <person name="Eisen J.A."/>
            <person name="Markowitz V."/>
            <person name="Hugenholtz P."/>
            <person name="Kyrpides N.C."/>
            <person name="Klenk H.P."/>
            <person name="Lapidus A."/>
        </authorList>
    </citation>
    <scope>NUCLEOTIDE SEQUENCE [LARGE SCALE GENOMIC DNA]</scope>
    <source>
        <strain evidence="3">DSM 10331 / JCM 15462 / NBRC 103882 / ICP</strain>
    </source>
</reference>
<dbReference type="SUPFAM" id="SSF89796">
    <property type="entry name" value="CoA-transferase family III (CaiB/BaiF)"/>
    <property type="match status" value="1"/>
</dbReference>
<evidence type="ECO:0000313" key="3">
    <source>
        <dbReference type="Proteomes" id="UP000000771"/>
    </source>
</evidence>
<dbReference type="PANTHER" id="PTHR48207">
    <property type="entry name" value="SUCCINATE--HYDROXYMETHYLGLUTARATE COA-TRANSFERASE"/>
    <property type="match status" value="1"/>
</dbReference>
<dbReference type="InterPro" id="IPR050483">
    <property type="entry name" value="CoA-transferase_III_domain"/>
</dbReference>
<dbReference type="PANTHER" id="PTHR48207:SF3">
    <property type="entry name" value="SUCCINATE--HYDROXYMETHYLGLUTARATE COA-TRANSFERASE"/>
    <property type="match status" value="1"/>
</dbReference>
<dbReference type="InterPro" id="IPR023606">
    <property type="entry name" value="CoA-Trfase_III_dom_1_sf"/>
</dbReference>
<gene>
    <name evidence="2" type="ordered locus">Afer_1193</name>
</gene>
<evidence type="ECO:0000256" key="1">
    <source>
        <dbReference type="ARBA" id="ARBA00022679"/>
    </source>
</evidence>
<keyword evidence="3" id="KW-1185">Reference proteome</keyword>
<dbReference type="AlphaFoldDB" id="C7LZG7"/>
<dbReference type="InterPro" id="IPR044855">
    <property type="entry name" value="CoA-Trfase_III_dom3_sf"/>
</dbReference>
<dbReference type="Gene3D" id="3.40.50.10540">
    <property type="entry name" value="Crotonobetainyl-coa:carnitine coa-transferase, domain 1"/>
    <property type="match status" value="1"/>
</dbReference>
<dbReference type="EMBL" id="CP001631">
    <property type="protein sequence ID" value="ACU54125.1"/>
    <property type="molecule type" value="Genomic_DNA"/>
</dbReference>
<proteinExistence type="predicted"/>
<dbReference type="HOGENOM" id="CLU_033975_0_0_11"/>
<keyword evidence="1" id="KW-0808">Transferase</keyword>
<dbReference type="OrthoDB" id="9797653at2"/>
<name>C7LZG7_ACIFD</name>
<accession>C7LZG7</accession>
<dbReference type="Pfam" id="PF02515">
    <property type="entry name" value="CoA_transf_3"/>
    <property type="match status" value="1"/>
</dbReference>
<dbReference type="InterPro" id="IPR003673">
    <property type="entry name" value="CoA-Trfase_fam_III"/>
</dbReference>
<dbReference type="RefSeq" id="WP_015798611.1">
    <property type="nucleotide sequence ID" value="NC_013124.1"/>
</dbReference>
<dbReference type="eggNOG" id="COG1804">
    <property type="taxonomic scope" value="Bacteria"/>
</dbReference>
<protein>
    <submittedName>
        <fullName evidence="2">L-carnitine dehydratase/bile acid-inducible protein F</fullName>
    </submittedName>
</protein>
<evidence type="ECO:0000313" key="2">
    <source>
        <dbReference type="EMBL" id="ACU54125.1"/>
    </source>
</evidence>
<sequence>MVHGVDDTAQGAPSGALAGIVVADFSRVLAGPLATMILGDLGATVIKVEHPRGDETRTWRPPERDGRATYYLSVNRNKRAIALDLDDPNDRAIACRLAARADVLVENLRVGTMARWGLAYDDLRATNPRLIYASISGYGDGPGAHLPGYDVAIQAASGFMDLTGQPDGPATKAGVAIVDVETGLTLTIGVLAALVAREQTGRGQLVRTSLLQSALFGLVNQIGGYLATGNVPRRLGNAHPSLAPYQPLRCADGLLVIAVGNDAQFERLATALGLDGLEDDPRFGSNADRVRHRDELAELLEARLATETRETWARRLEAAGVPASPINSVAEAVTLAEFLGLSPRVRLPGPLELDTIANPLALSDTPVTYALEPPDLDADRDWVLAWLDAAERNA</sequence>